<name>A0A6A4TNE5_SCOMX</name>
<gene>
    <name evidence="1" type="ORF">F2P81_003922</name>
</gene>
<dbReference type="AlphaFoldDB" id="A0A6A4TNE5"/>
<accession>A0A6A4TNE5</accession>
<evidence type="ECO:0000313" key="1">
    <source>
        <dbReference type="EMBL" id="KAF0044764.1"/>
    </source>
</evidence>
<comment type="caution">
    <text evidence="1">The sequence shown here is derived from an EMBL/GenBank/DDBJ whole genome shotgun (WGS) entry which is preliminary data.</text>
</comment>
<evidence type="ECO:0000313" key="2">
    <source>
        <dbReference type="Proteomes" id="UP000438429"/>
    </source>
</evidence>
<sequence>MCYKESKPDETNAQVFAVQGFSLVDYSDSGETVWRTKTPAPHYDVLRKITENILVDSGPEVSYRLYFSDETVVKETCDEASPNNHSNEQSDDELVPSLRRTKSFMGRHVCLTWLNKPFLCPDVSLPGEQGSEDEESMSSLHDCTSTSQVQNLGVSPTGKQAAVKRWIPEEIAAVEIHLKRFIVRQDVPGMCSYCRCFIPNYASLDKSLRDIMSVVVGAGMVEIDGAGTMVVVFGAGMVEVDGAGTVVVVLGAVIQMIPGGASFDLDRRWFCSYYRVGTFLSRLVPLTLEDLDVRSPSTNSLSGFLSESGSFLFFCT</sequence>
<reference evidence="1 2" key="1">
    <citation type="submission" date="2019-06" db="EMBL/GenBank/DDBJ databases">
        <title>Draft genomes of female and male turbot (Scophthalmus maximus).</title>
        <authorList>
            <person name="Xu H."/>
            <person name="Xu X.-W."/>
            <person name="Shao C."/>
            <person name="Chen S."/>
        </authorList>
    </citation>
    <scope>NUCLEOTIDE SEQUENCE [LARGE SCALE GENOMIC DNA]</scope>
    <source>
        <strain evidence="1">Ysfricsl-2016a</strain>
        <tissue evidence="1">Blood</tissue>
    </source>
</reference>
<protein>
    <submittedName>
        <fullName evidence="1">Uncharacterized protein</fullName>
    </submittedName>
</protein>
<organism evidence="1 2">
    <name type="scientific">Scophthalmus maximus</name>
    <name type="common">Turbot</name>
    <name type="synonym">Psetta maxima</name>
    <dbReference type="NCBI Taxonomy" id="52904"/>
    <lineage>
        <taxon>Eukaryota</taxon>
        <taxon>Metazoa</taxon>
        <taxon>Chordata</taxon>
        <taxon>Craniata</taxon>
        <taxon>Vertebrata</taxon>
        <taxon>Euteleostomi</taxon>
        <taxon>Actinopterygii</taxon>
        <taxon>Neopterygii</taxon>
        <taxon>Teleostei</taxon>
        <taxon>Neoteleostei</taxon>
        <taxon>Acanthomorphata</taxon>
        <taxon>Carangaria</taxon>
        <taxon>Pleuronectiformes</taxon>
        <taxon>Pleuronectoidei</taxon>
        <taxon>Scophthalmidae</taxon>
        <taxon>Scophthalmus</taxon>
    </lineage>
</organism>
<proteinExistence type="predicted"/>
<dbReference type="EMBL" id="VEVO01000003">
    <property type="protein sequence ID" value="KAF0044764.1"/>
    <property type="molecule type" value="Genomic_DNA"/>
</dbReference>
<dbReference type="Proteomes" id="UP000438429">
    <property type="component" value="Unassembled WGS sequence"/>
</dbReference>